<name>A0AAV0XTH2_9HEMI</name>
<feature type="domain" description="DUF4371" evidence="2">
    <location>
        <begin position="154"/>
        <end position="325"/>
    </location>
</feature>
<dbReference type="Pfam" id="PF05699">
    <property type="entry name" value="Dimer_Tnp_hAT"/>
    <property type="match status" value="1"/>
</dbReference>
<evidence type="ECO:0000259" key="2">
    <source>
        <dbReference type="Pfam" id="PF14291"/>
    </source>
</evidence>
<comment type="caution">
    <text evidence="3">The sequence shown here is derived from an EMBL/GenBank/DDBJ whole genome shotgun (WGS) entry which is preliminary data.</text>
</comment>
<dbReference type="PANTHER" id="PTHR46289">
    <property type="entry name" value="52 KDA REPRESSOR OF THE INHIBITOR OF THE PROTEIN KINASE-LIKE PROTEIN-RELATED"/>
    <property type="match status" value="1"/>
</dbReference>
<dbReference type="EMBL" id="CARXXK010000671">
    <property type="protein sequence ID" value="CAI6370959.1"/>
    <property type="molecule type" value="Genomic_DNA"/>
</dbReference>
<dbReference type="InterPro" id="IPR052958">
    <property type="entry name" value="IFN-induced_PKR_regulator"/>
</dbReference>
<evidence type="ECO:0008006" key="5">
    <source>
        <dbReference type="Google" id="ProtNLM"/>
    </source>
</evidence>
<proteinExistence type="predicted"/>
<dbReference type="Pfam" id="PF14291">
    <property type="entry name" value="DUF4371"/>
    <property type="match status" value="1"/>
</dbReference>
<protein>
    <recommendedName>
        <fullName evidence="5">Zinc finger MYM-type protein 1-like</fullName>
    </recommendedName>
</protein>
<feature type="domain" description="HAT C-terminal dimerisation" evidence="1">
    <location>
        <begin position="627"/>
        <end position="684"/>
    </location>
</feature>
<evidence type="ECO:0000313" key="3">
    <source>
        <dbReference type="EMBL" id="CAI6370959.1"/>
    </source>
</evidence>
<dbReference type="PANTHER" id="PTHR46289:SF17">
    <property type="entry name" value="HAT C-TERMINAL DIMERISATION DOMAIN-CONTAINING PROTEIN"/>
    <property type="match status" value="1"/>
</dbReference>
<organism evidence="3 4">
    <name type="scientific">Macrosiphum euphorbiae</name>
    <name type="common">potato aphid</name>
    <dbReference type="NCBI Taxonomy" id="13131"/>
    <lineage>
        <taxon>Eukaryota</taxon>
        <taxon>Metazoa</taxon>
        <taxon>Ecdysozoa</taxon>
        <taxon>Arthropoda</taxon>
        <taxon>Hexapoda</taxon>
        <taxon>Insecta</taxon>
        <taxon>Pterygota</taxon>
        <taxon>Neoptera</taxon>
        <taxon>Paraneoptera</taxon>
        <taxon>Hemiptera</taxon>
        <taxon>Sternorrhyncha</taxon>
        <taxon>Aphidomorpha</taxon>
        <taxon>Aphidoidea</taxon>
        <taxon>Aphididae</taxon>
        <taxon>Macrosiphini</taxon>
        <taxon>Macrosiphum</taxon>
    </lineage>
</organism>
<dbReference type="InterPro" id="IPR012337">
    <property type="entry name" value="RNaseH-like_sf"/>
</dbReference>
<keyword evidence="4" id="KW-1185">Reference proteome</keyword>
<reference evidence="3 4" key="1">
    <citation type="submission" date="2023-01" db="EMBL/GenBank/DDBJ databases">
        <authorList>
            <person name="Whitehead M."/>
        </authorList>
    </citation>
    <scope>NUCLEOTIDE SEQUENCE [LARGE SCALE GENOMIC DNA]</scope>
</reference>
<sequence>MQANNKHDIGLFLGKSVDNTLKYEMLMSPWNPCSAYDFKADISVGKRPFLLAWLKQYDWLCYSAIFKGAFCKFCVLFEPPIDKGGVQGAFIKTAFIKYKHFQAQSKIHSKCSWHISSVQSAKNFIAIMDGKKIDVHQMLNSSVKNVIESNNRKLHSIISSIIFLGVHGIPLRGKTDDTAIFNNLLHFRVESGDEILNDHFKNSAKNASYMSHRIQNELISIIGNVICNMILKRVKEAECYSILADETMDIAGIEQLSICLKYVTYENNQTVIKEDFVGFISLEKLDSESISNKIISSLQEWGLDLNKLVGQGYDGASTMAGHVSGVQKRIRDKYKKAVFVHCASHRLNLVLNELNSVPCVRNTIGIIKETINFFKESSLRRIVAPSLTKLCVTRWSESHKALRKYYENFLLIVEALEYLKVNGNKDTSLKATCHLNSVTTSQFIVCLRIIAKYSATIEPITNSLQGINCDLFSANKHIKDLIKYISDDRANNEEMFPILMKDINMYLNELGITLMTPRVSSKQTLRNNPPSSGPEDYYRKSIYIPYLDSLITSLNERFPEDNSKYEIISVHPKYLKQTKKEEFIIQLQNLKSFYGEFIENIEEEGLVWYNMWKEKNDDNIDFLKLLDEVTFLPSIKKCILIAATLPSTTCSVERSFSSLKRLKTWLRSTVTENRLNGLALMNIYKTYVQAQKSKIIDETIKLFAMEPRRMQFLFNDQ</sequence>
<dbReference type="InterPro" id="IPR008906">
    <property type="entry name" value="HATC_C_dom"/>
</dbReference>
<dbReference type="Proteomes" id="UP001160148">
    <property type="component" value="Unassembled WGS sequence"/>
</dbReference>
<gene>
    <name evidence="3" type="ORF">MEUPH1_LOCUS25023</name>
</gene>
<dbReference type="InterPro" id="IPR025398">
    <property type="entry name" value="DUF4371"/>
</dbReference>
<accession>A0AAV0XTH2</accession>
<dbReference type="GO" id="GO:0046983">
    <property type="term" value="F:protein dimerization activity"/>
    <property type="evidence" value="ECO:0007669"/>
    <property type="project" value="InterPro"/>
</dbReference>
<dbReference type="AlphaFoldDB" id="A0AAV0XTH2"/>
<evidence type="ECO:0000259" key="1">
    <source>
        <dbReference type="Pfam" id="PF05699"/>
    </source>
</evidence>
<dbReference type="SUPFAM" id="SSF53098">
    <property type="entry name" value="Ribonuclease H-like"/>
    <property type="match status" value="1"/>
</dbReference>
<evidence type="ECO:0000313" key="4">
    <source>
        <dbReference type="Proteomes" id="UP001160148"/>
    </source>
</evidence>